<dbReference type="STRING" id="413882.AAW51_4855"/>
<dbReference type="AlphaFoldDB" id="A0A0G3BVZ5"/>
<dbReference type="RefSeq" id="WP_047196670.1">
    <property type="nucleotide sequence ID" value="NZ_CP011371.1"/>
</dbReference>
<accession>A0A0G3BVZ5</accession>
<proteinExistence type="predicted"/>
<protein>
    <recommendedName>
        <fullName evidence="3">Histidine phosphatase family protein</fullName>
    </recommendedName>
</protein>
<keyword evidence="2" id="KW-1185">Reference proteome</keyword>
<organism evidence="1 2">
    <name type="scientific">Caldimonas brevitalea</name>
    <dbReference type="NCBI Taxonomy" id="413882"/>
    <lineage>
        <taxon>Bacteria</taxon>
        <taxon>Pseudomonadati</taxon>
        <taxon>Pseudomonadota</taxon>
        <taxon>Betaproteobacteria</taxon>
        <taxon>Burkholderiales</taxon>
        <taxon>Sphaerotilaceae</taxon>
        <taxon>Caldimonas</taxon>
    </lineage>
</organism>
<gene>
    <name evidence="1" type="ORF">AAW51_4855</name>
</gene>
<evidence type="ECO:0008006" key="3">
    <source>
        <dbReference type="Google" id="ProtNLM"/>
    </source>
</evidence>
<dbReference type="Proteomes" id="UP000035352">
    <property type="component" value="Chromosome"/>
</dbReference>
<dbReference type="InterPro" id="IPR029033">
    <property type="entry name" value="His_PPase_superfam"/>
</dbReference>
<name>A0A0G3BVZ5_9BURK</name>
<sequence length="184" mass="20335">MSTRKILLIRHAEKPDASLGLQGVDERGNANPHGLSVRGWQRAGALVRFFAPLDGHVRDRRIDTPATIFAAATSAAHPSPRPLWTVEPLARALRVEVRQDLTAEARPDQLVAAVEAADGPVLLSWRHASMAAFAAALTEGGDVPAAWPEDRYDMVWVFQRDQDRWSFAQVPQLLLPRDSPEPIR</sequence>
<dbReference type="EMBL" id="CP011371">
    <property type="protein sequence ID" value="AKJ31546.1"/>
    <property type="molecule type" value="Genomic_DNA"/>
</dbReference>
<dbReference type="PATRIC" id="fig|413882.6.peg.5064"/>
<dbReference type="OrthoDB" id="8448116at2"/>
<reference evidence="1 2" key="1">
    <citation type="submission" date="2015-05" db="EMBL/GenBank/DDBJ databases">
        <authorList>
            <person name="Tang B."/>
            <person name="Yu Y."/>
        </authorList>
    </citation>
    <scope>NUCLEOTIDE SEQUENCE [LARGE SCALE GENOMIC DNA]</scope>
    <source>
        <strain evidence="1 2">DSM 7029</strain>
    </source>
</reference>
<evidence type="ECO:0000313" key="2">
    <source>
        <dbReference type="Proteomes" id="UP000035352"/>
    </source>
</evidence>
<dbReference type="KEGG" id="pbh:AAW51_4855"/>
<evidence type="ECO:0000313" key="1">
    <source>
        <dbReference type="EMBL" id="AKJ31546.1"/>
    </source>
</evidence>
<dbReference type="Gene3D" id="3.40.50.1240">
    <property type="entry name" value="Phosphoglycerate mutase-like"/>
    <property type="match status" value="1"/>
</dbReference>